<name>A0A9J6FND2_HAELO</name>
<evidence type="ECO:0000313" key="5">
    <source>
        <dbReference type="EMBL" id="KAH9364343.1"/>
    </source>
</evidence>
<feature type="domain" description="Carboxylesterase type B" evidence="4">
    <location>
        <begin position="185"/>
        <end position="280"/>
    </location>
</feature>
<accession>A0A9J6FND2</accession>
<sequence>MYLDFKTHEARAHTPTDIVPLMTMMMMPAKFLARTYNGGLARAKLVVEIREDFKILERERVESKEDGKEEIGPRDSAPRPTPSSMGENTVAVDRTASAQGRRHCKSPGLQIACANGVSTQSSASACQAQAGGNIAQKPGDLPDTEKKEMITNTLPLIGAVVLVIGLMVVIVVGLLVIPHPSPADSAAVSTTSGDFVGEKLSVHGVEVYRWLGIPYAESTAGKNRFQMPVPSTVKRRTMANESRPPCAQWVNGKVVGSEDCLHMNVWAPIRSRAAGSNRTLVLASSSYWFQRSSNNDTYWSELAAKGEFDLSGRT</sequence>
<dbReference type="InterPro" id="IPR002018">
    <property type="entry name" value="CarbesteraseB"/>
</dbReference>
<evidence type="ECO:0000313" key="6">
    <source>
        <dbReference type="Proteomes" id="UP000821853"/>
    </source>
</evidence>
<keyword evidence="3" id="KW-0812">Transmembrane</keyword>
<keyword evidence="1" id="KW-0325">Glycoprotein</keyword>
<organism evidence="5 6">
    <name type="scientific">Haemaphysalis longicornis</name>
    <name type="common">Bush tick</name>
    <dbReference type="NCBI Taxonomy" id="44386"/>
    <lineage>
        <taxon>Eukaryota</taxon>
        <taxon>Metazoa</taxon>
        <taxon>Ecdysozoa</taxon>
        <taxon>Arthropoda</taxon>
        <taxon>Chelicerata</taxon>
        <taxon>Arachnida</taxon>
        <taxon>Acari</taxon>
        <taxon>Parasitiformes</taxon>
        <taxon>Ixodida</taxon>
        <taxon>Ixodoidea</taxon>
        <taxon>Ixodidae</taxon>
        <taxon>Haemaphysalinae</taxon>
        <taxon>Haemaphysalis</taxon>
    </lineage>
</organism>
<evidence type="ECO:0000256" key="2">
    <source>
        <dbReference type="SAM" id="MobiDB-lite"/>
    </source>
</evidence>
<feature type="transmembrane region" description="Helical" evidence="3">
    <location>
        <begin position="156"/>
        <end position="177"/>
    </location>
</feature>
<comment type="caution">
    <text evidence="5">The sequence shown here is derived from an EMBL/GenBank/DDBJ whole genome shotgun (WGS) entry which is preliminary data.</text>
</comment>
<dbReference type="OrthoDB" id="19653at2759"/>
<reference evidence="5 6" key="1">
    <citation type="journal article" date="2020" name="Cell">
        <title>Large-Scale Comparative Analyses of Tick Genomes Elucidate Their Genetic Diversity and Vector Capacities.</title>
        <authorList>
            <consortium name="Tick Genome and Microbiome Consortium (TIGMIC)"/>
            <person name="Jia N."/>
            <person name="Wang J."/>
            <person name="Shi W."/>
            <person name="Du L."/>
            <person name="Sun Y."/>
            <person name="Zhan W."/>
            <person name="Jiang J.F."/>
            <person name="Wang Q."/>
            <person name="Zhang B."/>
            <person name="Ji P."/>
            <person name="Bell-Sakyi L."/>
            <person name="Cui X.M."/>
            <person name="Yuan T.T."/>
            <person name="Jiang B.G."/>
            <person name="Yang W.F."/>
            <person name="Lam T.T."/>
            <person name="Chang Q.C."/>
            <person name="Ding S.J."/>
            <person name="Wang X.J."/>
            <person name="Zhu J.G."/>
            <person name="Ruan X.D."/>
            <person name="Zhao L."/>
            <person name="Wei J.T."/>
            <person name="Ye R.Z."/>
            <person name="Que T.C."/>
            <person name="Du C.H."/>
            <person name="Zhou Y.H."/>
            <person name="Cheng J.X."/>
            <person name="Dai P.F."/>
            <person name="Guo W.B."/>
            <person name="Han X.H."/>
            <person name="Huang E.J."/>
            <person name="Li L.F."/>
            <person name="Wei W."/>
            <person name="Gao Y.C."/>
            <person name="Liu J.Z."/>
            <person name="Shao H.Z."/>
            <person name="Wang X."/>
            <person name="Wang C.C."/>
            <person name="Yang T.C."/>
            <person name="Huo Q.B."/>
            <person name="Li W."/>
            <person name="Chen H.Y."/>
            <person name="Chen S.E."/>
            <person name="Zhou L.G."/>
            <person name="Ni X.B."/>
            <person name="Tian J.H."/>
            <person name="Sheng Y."/>
            <person name="Liu T."/>
            <person name="Pan Y.S."/>
            <person name="Xia L.Y."/>
            <person name="Li J."/>
            <person name="Zhao F."/>
            <person name="Cao W.C."/>
        </authorList>
    </citation>
    <scope>NUCLEOTIDE SEQUENCE [LARGE SCALE GENOMIC DNA]</scope>
    <source>
        <strain evidence="5">HaeL-2018</strain>
    </source>
</reference>
<keyword evidence="3" id="KW-0472">Membrane</keyword>
<dbReference type="EMBL" id="JABSTR010000002">
    <property type="protein sequence ID" value="KAH9364343.1"/>
    <property type="molecule type" value="Genomic_DNA"/>
</dbReference>
<proteinExistence type="predicted"/>
<feature type="region of interest" description="Disordered" evidence="2">
    <location>
        <begin position="61"/>
        <end position="89"/>
    </location>
</feature>
<feature type="compositionally biased region" description="Basic and acidic residues" evidence="2">
    <location>
        <begin position="61"/>
        <end position="77"/>
    </location>
</feature>
<dbReference type="SUPFAM" id="SSF53474">
    <property type="entry name" value="alpha/beta-Hydrolases"/>
    <property type="match status" value="1"/>
</dbReference>
<dbReference type="Gene3D" id="3.40.50.1820">
    <property type="entry name" value="alpha/beta hydrolase"/>
    <property type="match status" value="1"/>
</dbReference>
<evidence type="ECO:0000256" key="1">
    <source>
        <dbReference type="ARBA" id="ARBA00023180"/>
    </source>
</evidence>
<evidence type="ECO:0000256" key="3">
    <source>
        <dbReference type="SAM" id="Phobius"/>
    </source>
</evidence>
<keyword evidence="3" id="KW-1133">Transmembrane helix</keyword>
<evidence type="ECO:0000259" key="4">
    <source>
        <dbReference type="Pfam" id="PF00135"/>
    </source>
</evidence>
<dbReference type="InterPro" id="IPR029058">
    <property type="entry name" value="AB_hydrolase_fold"/>
</dbReference>
<dbReference type="PANTHER" id="PTHR45237">
    <property type="entry name" value="POSSIBLE PARA-NITROBENZYL ESTERASE"/>
    <property type="match status" value="1"/>
</dbReference>
<gene>
    <name evidence="5" type="ORF">HPB48_017266</name>
</gene>
<protein>
    <recommendedName>
        <fullName evidence="4">Carboxylesterase type B domain-containing protein</fullName>
    </recommendedName>
</protein>
<dbReference type="VEuPathDB" id="VectorBase:HLOH_056501"/>
<dbReference type="Pfam" id="PF00135">
    <property type="entry name" value="COesterase"/>
    <property type="match status" value="1"/>
</dbReference>
<dbReference type="AlphaFoldDB" id="A0A9J6FND2"/>
<keyword evidence="6" id="KW-1185">Reference proteome</keyword>
<dbReference type="Proteomes" id="UP000821853">
    <property type="component" value="Chromosome 10"/>
</dbReference>
<dbReference type="PANTHER" id="PTHR45237:SF2">
    <property type="entry name" value="POSSIBLE PARA-NITROBENZYL ESTERASE"/>
    <property type="match status" value="1"/>
</dbReference>